<evidence type="ECO:0000313" key="10">
    <source>
        <dbReference type="EMBL" id="KKB99339.1"/>
    </source>
</evidence>
<protein>
    <submittedName>
        <fullName evidence="11">Oxidoreductase</fullName>
    </submittedName>
</protein>
<keyword evidence="6" id="KW-0408">Iron</keyword>
<reference evidence="13" key="1">
    <citation type="submission" date="2015-04" db="EMBL/GenBank/DDBJ databases">
        <title>Genome sequence of Mycobacterium arupense GUC1.</title>
        <authorList>
            <person name="Greninger A.L."/>
            <person name="Cunningham G."/>
            <person name="Chiu C.Y."/>
            <person name="Miller S."/>
        </authorList>
    </citation>
    <scope>NUCLEOTIDE SEQUENCE [LARGE SCALE GENOMIC DNA]</scope>
    <source>
        <strain evidence="13">GUC1</strain>
    </source>
</reference>
<dbReference type="Pfam" id="PF00175">
    <property type="entry name" value="NAD_binding_1"/>
    <property type="match status" value="1"/>
</dbReference>
<keyword evidence="5" id="KW-0560">Oxidoreductase</keyword>
<evidence type="ECO:0000313" key="15">
    <source>
        <dbReference type="Proteomes" id="UP000321797"/>
    </source>
</evidence>
<keyword evidence="2" id="KW-0285">Flavoprotein</keyword>
<keyword evidence="3" id="KW-0001">2Fe-2S</keyword>
<gene>
    <name evidence="11" type="ORF">BST15_18290</name>
    <name evidence="12" type="ORF">E6Q54_22005</name>
    <name evidence="10" type="ORF">WR43_10210</name>
</gene>
<dbReference type="InterPro" id="IPR039261">
    <property type="entry name" value="FNR_nucleotide-bd"/>
</dbReference>
<dbReference type="EMBL" id="MVHH01000056">
    <property type="protein sequence ID" value="OQZ92898.1"/>
    <property type="molecule type" value="Genomic_DNA"/>
</dbReference>
<evidence type="ECO:0000256" key="7">
    <source>
        <dbReference type="ARBA" id="ARBA00023014"/>
    </source>
</evidence>
<proteinExistence type="predicted"/>
<dbReference type="InterPro" id="IPR017938">
    <property type="entry name" value="Riboflavin_synthase-like_b-brl"/>
</dbReference>
<feature type="domain" description="2Fe-2S ferredoxin-type" evidence="8">
    <location>
        <begin position="231"/>
        <end position="318"/>
    </location>
</feature>
<organism evidence="10 13">
    <name type="scientific">Mycolicibacter arupensis</name>
    <dbReference type="NCBI Taxonomy" id="342002"/>
    <lineage>
        <taxon>Bacteria</taxon>
        <taxon>Bacillati</taxon>
        <taxon>Actinomycetota</taxon>
        <taxon>Actinomycetes</taxon>
        <taxon>Mycobacteriales</taxon>
        <taxon>Mycobacteriaceae</taxon>
        <taxon>Mycolicibacter</taxon>
    </lineage>
</organism>
<dbReference type="Proteomes" id="UP000034416">
    <property type="component" value="Unassembled WGS sequence"/>
</dbReference>
<evidence type="ECO:0000313" key="12">
    <source>
        <dbReference type="EMBL" id="TXI49901.1"/>
    </source>
</evidence>
<dbReference type="AlphaFoldDB" id="A0A0F5MXL5"/>
<dbReference type="CDD" id="cd06185">
    <property type="entry name" value="PDR_like"/>
    <property type="match status" value="1"/>
</dbReference>
<dbReference type="InterPro" id="IPR036010">
    <property type="entry name" value="2Fe-2S_ferredoxin-like_sf"/>
</dbReference>
<evidence type="ECO:0000256" key="2">
    <source>
        <dbReference type="ARBA" id="ARBA00022630"/>
    </source>
</evidence>
<dbReference type="InterPro" id="IPR050415">
    <property type="entry name" value="MRET"/>
</dbReference>
<dbReference type="Gene3D" id="3.10.20.30">
    <property type="match status" value="1"/>
</dbReference>
<dbReference type="Proteomes" id="UP000321797">
    <property type="component" value="Unassembled WGS sequence"/>
</dbReference>
<accession>A0A0F5MXL5</accession>
<dbReference type="InterPro" id="IPR001433">
    <property type="entry name" value="OxRdtase_FAD/NAD-bd"/>
</dbReference>
<dbReference type="InterPro" id="IPR001041">
    <property type="entry name" value="2Fe-2S_ferredoxin-type"/>
</dbReference>
<dbReference type="PANTHER" id="PTHR47354">
    <property type="entry name" value="NADH OXIDOREDUCTASE HCR"/>
    <property type="match status" value="1"/>
</dbReference>
<keyword evidence="4" id="KW-0479">Metal-binding</keyword>
<dbReference type="PANTHER" id="PTHR47354:SF1">
    <property type="entry name" value="CARNITINE MONOOXYGENASE REDUCTASE SUBUNIT"/>
    <property type="match status" value="1"/>
</dbReference>
<comment type="caution">
    <text evidence="10">The sequence shown here is derived from an EMBL/GenBank/DDBJ whole genome shotgun (WGS) entry which is preliminary data.</text>
</comment>
<dbReference type="GO" id="GO:0016491">
    <property type="term" value="F:oxidoreductase activity"/>
    <property type="evidence" value="ECO:0007669"/>
    <property type="project" value="UniProtKB-KW"/>
</dbReference>
<dbReference type="PROSITE" id="PS51384">
    <property type="entry name" value="FAD_FR"/>
    <property type="match status" value="1"/>
</dbReference>
<dbReference type="InterPro" id="IPR006058">
    <property type="entry name" value="2Fe2S_fd_BS"/>
</dbReference>
<dbReference type="Pfam" id="PF00111">
    <property type="entry name" value="Fer2"/>
    <property type="match status" value="1"/>
</dbReference>
<dbReference type="SUPFAM" id="SSF63380">
    <property type="entry name" value="Riboflavin synthase domain-like"/>
    <property type="match status" value="1"/>
</dbReference>
<dbReference type="STRING" id="342002.BST15_18290"/>
<dbReference type="Gene3D" id="2.40.30.10">
    <property type="entry name" value="Translation factors"/>
    <property type="match status" value="1"/>
</dbReference>
<dbReference type="Gene3D" id="3.40.50.80">
    <property type="entry name" value="Nucleotide-binding domain of ferredoxin-NADP reductase (FNR) module"/>
    <property type="match status" value="1"/>
</dbReference>
<evidence type="ECO:0000313" key="13">
    <source>
        <dbReference type="Proteomes" id="UP000034416"/>
    </source>
</evidence>
<keyword evidence="7" id="KW-0411">Iron-sulfur</keyword>
<dbReference type="GO" id="GO:0046872">
    <property type="term" value="F:metal ion binding"/>
    <property type="evidence" value="ECO:0007669"/>
    <property type="project" value="UniProtKB-KW"/>
</dbReference>
<dbReference type="GO" id="GO:0051537">
    <property type="term" value="F:2 iron, 2 sulfur cluster binding"/>
    <property type="evidence" value="ECO:0007669"/>
    <property type="project" value="UniProtKB-KW"/>
</dbReference>
<dbReference type="PROSITE" id="PS00197">
    <property type="entry name" value="2FE2S_FER_1"/>
    <property type="match status" value="1"/>
</dbReference>
<evidence type="ECO:0000256" key="3">
    <source>
        <dbReference type="ARBA" id="ARBA00022714"/>
    </source>
</evidence>
<dbReference type="Proteomes" id="UP000192327">
    <property type="component" value="Unassembled WGS sequence"/>
</dbReference>
<dbReference type="PRINTS" id="PR00409">
    <property type="entry name" value="PHDIOXRDTASE"/>
</dbReference>
<evidence type="ECO:0000256" key="6">
    <source>
        <dbReference type="ARBA" id="ARBA00023004"/>
    </source>
</evidence>
<dbReference type="SUPFAM" id="SSF54292">
    <property type="entry name" value="2Fe-2S ferredoxin-like"/>
    <property type="match status" value="1"/>
</dbReference>
<sequence>MSLADGIDVVVDSVRQLTPDVAEIRVTDPSGAPLPPWQPGSHIEVGLPSGITRQYSLCGSGSDERSYTIGVLRQPAGRGGSAELHRVTKPGLVLRISKPRNNFHLRDAPSYLFLAGGIGITPLLPMVRSVAQRGAEWRLHYGARSLEQMAFRERVDELSPARYTLWPQDSAGRMPVGELIAAATPETLVYVCGPAAMLDAASVAVKAAGRTPRLEIERFTGPAAVDEGPSGAIEVELKRSGVVVHVDGGQSILDAVRAVVPEVEFSCQEGYCGTCETAVLSGIPDHRDVYLDDEEHASNSVMMICISRALTPNLVLDL</sequence>
<reference evidence="11 14" key="3">
    <citation type="submission" date="2016-12" db="EMBL/GenBank/DDBJ databases">
        <title>The new phylogeny of genus Mycobacterium.</title>
        <authorList>
            <person name="Tortoli E."/>
            <person name="Trovato A."/>
            <person name="Cirillo D.M."/>
        </authorList>
    </citation>
    <scope>NUCLEOTIDE SEQUENCE [LARGE SCALE GENOMIC DNA]</scope>
    <source>
        <strain evidence="11 14">DSM 44942</strain>
    </source>
</reference>
<dbReference type="InterPro" id="IPR012675">
    <property type="entry name" value="Beta-grasp_dom_sf"/>
</dbReference>
<dbReference type="InterPro" id="IPR017927">
    <property type="entry name" value="FAD-bd_FR_type"/>
</dbReference>
<dbReference type="SUPFAM" id="SSF52343">
    <property type="entry name" value="Ferredoxin reductase-like, C-terminal NADP-linked domain"/>
    <property type="match status" value="1"/>
</dbReference>
<dbReference type="EMBL" id="SSGD01000164">
    <property type="protein sequence ID" value="TXI49901.1"/>
    <property type="molecule type" value="Genomic_DNA"/>
</dbReference>
<comment type="cofactor">
    <cofactor evidence="1">
        <name>FAD</name>
        <dbReference type="ChEBI" id="CHEBI:57692"/>
    </cofactor>
</comment>
<dbReference type="OrthoDB" id="502624at2"/>
<dbReference type="PATRIC" id="fig|342002.3.peg.3059"/>
<reference evidence="10" key="2">
    <citation type="submission" date="2015-04" db="EMBL/GenBank/DDBJ databases">
        <title>Genome sequence of Mycobacterium arupense strain GUC1.</title>
        <authorList>
            <person name="Greninger A.L."/>
            <person name="Cunningham G."/>
            <person name="Chiu C.Y."/>
            <person name="Miller S."/>
        </authorList>
    </citation>
    <scope>NUCLEOTIDE SEQUENCE</scope>
    <source>
        <strain evidence="10">GUC1</strain>
    </source>
</reference>
<dbReference type="PROSITE" id="PS51085">
    <property type="entry name" value="2FE2S_FER_2"/>
    <property type="match status" value="1"/>
</dbReference>
<evidence type="ECO:0000256" key="4">
    <source>
        <dbReference type="ARBA" id="ARBA00022723"/>
    </source>
</evidence>
<keyword evidence="14" id="KW-1185">Reference proteome</keyword>
<evidence type="ECO:0000313" key="14">
    <source>
        <dbReference type="Proteomes" id="UP000192327"/>
    </source>
</evidence>
<evidence type="ECO:0000259" key="9">
    <source>
        <dbReference type="PROSITE" id="PS51384"/>
    </source>
</evidence>
<reference evidence="12 15" key="4">
    <citation type="submission" date="2018-09" db="EMBL/GenBank/DDBJ databases">
        <title>Metagenome Assembled Genomes from an Advanced Water Purification Facility.</title>
        <authorList>
            <person name="Stamps B.W."/>
            <person name="Spear J.R."/>
        </authorList>
    </citation>
    <scope>NUCLEOTIDE SEQUENCE [LARGE SCALE GENOMIC DNA]</scope>
    <source>
        <strain evidence="12">Bin_29_2</strain>
    </source>
</reference>
<feature type="domain" description="FAD-binding FR-type" evidence="9">
    <location>
        <begin position="4"/>
        <end position="106"/>
    </location>
</feature>
<evidence type="ECO:0000313" key="11">
    <source>
        <dbReference type="EMBL" id="OQZ92898.1"/>
    </source>
</evidence>
<name>A0A0F5MXL5_9MYCO</name>
<dbReference type="CDD" id="cd00207">
    <property type="entry name" value="fer2"/>
    <property type="match status" value="1"/>
</dbReference>
<evidence type="ECO:0000259" key="8">
    <source>
        <dbReference type="PROSITE" id="PS51085"/>
    </source>
</evidence>
<evidence type="ECO:0000256" key="5">
    <source>
        <dbReference type="ARBA" id="ARBA00023002"/>
    </source>
</evidence>
<dbReference type="EMBL" id="LASW01000037">
    <property type="protein sequence ID" value="KKB99339.1"/>
    <property type="molecule type" value="Genomic_DNA"/>
</dbReference>
<evidence type="ECO:0000256" key="1">
    <source>
        <dbReference type="ARBA" id="ARBA00001974"/>
    </source>
</evidence>